<feature type="transmembrane region" description="Helical" evidence="3">
    <location>
        <begin position="21"/>
        <end position="39"/>
    </location>
</feature>
<dbReference type="GO" id="GO:0016705">
    <property type="term" value="F:oxidoreductase activity, acting on paired donors, with incorporation or reduction of molecular oxygen"/>
    <property type="evidence" value="ECO:0007669"/>
    <property type="project" value="InterPro"/>
</dbReference>
<reference evidence="4" key="1">
    <citation type="submission" date="2020-11" db="EMBL/GenBank/DDBJ databases">
        <authorList>
            <person name="Tran Van P."/>
        </authorList>
    </citation>
    <scope>NUCLEOTIDE SEQUENCE</scope>
</reference>
<name>A0A7R9KZC3_9ACAR</name>
<protein>
    <recommendedName>
        <fullName evidence="6">Cytochrome P450</fullName>
    </recommendedName>
</protein>
<comment type="similarity">
    <text evidence="1">Belongs to the cytochrome P450 family.</text>
</comment>
<feature type="non-terminal residue" evidence="4">
    <location>
        <position position="94"/>
    </location>
</feature>
<dbReference type="GO" id="GO:0004497">
    <property type="term" value="F:monooxygenase activity"/>
    <property type="evidence" value="ECO:0007669"/>
    <property type="project" value="UniProtKB-KW"/>
</dbReference>
<keyword evidence="2" id="KW-0560">Oxidoreductase</keyword>
<dbReference type="GO" id="GO:0020037">
    <property type="term" value="F:heme binding"/>
    <property type="evidence" value="ECO:0007669"/>
    <property type="project" value="InterPro"/>
</dbReference>
<evidence type="ECO:0000313" key="4">
    <source>
        <dbReference type="EMBL" id="CAD7632259.1"/>
    </source>
</evidence>
<keyword evidence="2" id="KW-0503">Monooxygenase</keyword>
<evidence type="ECO:0000313" key="5">
    <source>
        <dbReference type="Proteomes" id="UP000759131"/>
    </source>
</evidence>
<dbReference type="EMBL" id="CAJPIZ010010716">
    <property type="protein sequence ID" value="CAG2112689.1"/>
    <property type="molecule type" value="Genomic_DNA"/>
</dbReference>
<keyword evidence="3" id="KW-0812">Transmembrane</keyword>
<dbReference type="EMBL" id="OC865291">
    <property type="protein sequence ID" value="CAD7632259.1"/>
    <property type="molecule type" value="Genomic_DNA"/>
</dbReference>
<dbReference type="Pfam" id="PF00067">
    <property type="entry name" value="p450"/>
    <property type="match status" value="1"/>
</dbReference>
<evidence type="ECO:0000256" key="2">
    <source>
        <dbReference type="ARBA" id="ARBA00023033"/>
    </source>
</evidence>
<accession>A0A7R9KZC3</accession>
<evidence type="ECO:0008006" key="6">
    <source>
        <dbReference type="Google" id="ProtNLM"/>
    </source>
</evidence>
<dbReference type="SUPFAM" id="SSF48264">
    <property type="entry name" value="Cytochrome P450"/>
    <property type="match status" value="1"/>
</dbReference>
<dbReference type="OrthoDB" id="2789670at2759"/>
<evidence type="ECO:0000256" key="3">
    <source>
        <dbReference type="SAM" id="Phobius"/>
    </source>
</evidence>
<organism evidence="4">
    <name type="scientific">Medioppia subpectinata</name>
    <dbReference type="NCBI Taxonomy" id="1979941"/>
    <lineage>
        <taxon>Eukaryota</taxon>
        <taxon>Metazoa</taxon>
        <taxon>Ecdysozoa</taxon>
        <taxon>Arthropoda</taxon>
        <taxon>Chelicerata</taxon>
        <taxon>Arachnida</taxon>
        <taxon>Acari</taxon>
        <taxon>Acariformes</taxon>
        <taxon>Sarcoptiformes</taxon>
        <taxon>Oribatida</taxon>
        <taxon>Brachypylina</taxon>
        <taxon>Oppioidea</taxon>
        <taxon>Oppiidae</taxon>
        <taxon>Medioppia</taxon>
    </lineage>
</organism>
<dbReference type="InterPro" id="IPR001128">
    <property type="entry name" value="Cyt_P450"/>
</dbReference>
<dbReference type="Gene3D" id="1.10.630.10">
    <property type="entry name" value="Cytochrome P450"/>
    <property type="match status" value="1"/>
</dbReference>
<dbReference type="AlphaFoldDB" id="A0A7R9KZC3"/>
<dbReference type="GO" id="GO:0005506">
    <property type="term" value="F:iron ion binding"/>
    <property type="evidence" value="ECO:0007669"/>
    <property type="project" value="InterPro"/>
</dbReference>
<keyword evidence="3" id="KW-1133">Transmembrane helix</keyword>
<dbReference type="InterPro" id="IPR036396">
    <property type="entry name" value="Cyt_P450_sf"/>
</dbReference>
<keyword evidence="5" id="KW-1185">Reference proteome</keyword>
<sequence>KHVIINRKQHINQEISKLYKLYGPVVTVWVGPIPIIFIGDPDIVKEAFSKQECSGKIQCLLGSIFNDDNHRDVGFNSHLESAFQLRKMSMSTIR</sequence>
<keyword evidence="3" id="KW-0472">Membrane</keyword>
<proteinExistence type="inferred from homology"/>
<feature type="non-terminal residue" evidence="4">
    <location>
        <position position="1"/>
    </location>
</feature>
<dbReference type="Proteomes" id="UP000759131">
    <property type="component" value="Unassembled WGS sequence"/>
</dbReference>
<evidence type="ECO:0000256" key="1">
    <source>
        <dbReference type="ARBA" id="ARBA00010617"/>
    </source>
</evidence>
<gene>
    <name evidence="4" type="ORF">OSB1V03_LOCUS12664</name>
</gene>